<keyword evidence="2" id="KW-1185">Reference proteome</keyword>
<organism evidence="1 2">
    <name type="scientific">Anoxybacterium hadale</name>
    <dbReference type="NCBI Taxonomy" id="3408580"/>
    <lineage>
        <taxon>Bacteria</taxon>
        <taxon>Bacillati</taxon>
        <taxon>Bacillota</taxon>
        <taxon>Clostridia</taxon>
        <taxon>Peptostreptococcales</taxon>
        <taxon>Anaerovoracaceae</taxon>
        <taxon>Anoxybacterium</taxon>
    </lineage>
</organism>
<evidence type="ECO:0000313" key="2">
    <source>
        <dbReference type="Proteomes" id="UP000594014"/>
    </source>
</evidence>
<reference evidence="1" key="1">
    <citation type="submission" date="2019-08" db="EMBL/GenBank/DDBJ databases">
        <title>Genome sequence of Clostridiales bacterium MT110.</title>
        <authorList>
            <person name="Cao J."/>
        </authorList>
    </citation>
    <scope>NUCLEOTIDE SEQUENCE</scope>
    <source>
        <strain evidence="1">MT110</strain>
    </source>
</reference>
<protein>
    <submittedName>
        <fullName evidence="1">Uncharacterized protein</fullName>
    </submittedName>
</protein>
<evidence type="ECO:0000313" key="1">
    <source>
        <dbReference type="EMBL" id="QOX65934.1"/>
    </source>
</evidence>
<dbReference type="EMBL" id="CP042469">
    <property type="protein sequence ID" value="QOX65934.1"/>
    <property type="molecule type" value="Genomic_DNA"/>
</dbReference>
<gene>
    <name evidence="1" type="ORF">FRZ06_13465</name>
</gene>
<proteinExistence type="predicted"/>
<sequence>MGRYVIEFGLGMDFHGQDVNKAAQKAVKDAISKSCLCGLEEVLHLKDLSRDVRIEVILGVSDPAKIREEDIKACLPIGTVSVRAAAGGLQVSGLYLPGFGDQDDSIEVAVACIEVWIDQNE</sequence>
<accession>A0ACD1AI59</accession>
<dbReference type="Proteomes" id="UP000594014">
    <property type="component" value="Chromosome"/>
</dbReference>
<name>A0ACD1AI59_9FIRM</name>